<organism evidence="1 2">
    <name type="scientific">Shewanella denitrificans (strain OS217 / ATCC BAA-1090 / DSM 15013)</name>
    <dbReference type="NCBI Taxonomy" id="318161"/>
    <lineage>
        <taxon>Bacteria</taxon>
        <taxon>Pseudomonadati</taxon>
        <taxon>Pseudomonadota</taxon>
        <taxon>Gammaproteobacteria</taxon>
        <taxon>Alteromonadales</taxon>
        <taxon>Shewanellaceae</taxon>
        <taxon>Shewanella</taxon>
    </lineage>
</organism>
<dbReference type="Proteomes" id="UP000001982">
    <property type="component" value="Chromosome"/>
</dbReference>
<reference evidence="1 2" key="1">
    <citation type="submission" date="2006-03" db="EMBL/GenBank/DDBJ databases">
        <title>Complete sequence of Shewanella denitrificans OS217.</title>
        <authorList>
            <consortium name="US DOE Joint Genome Institute"/>
            <person name="Copeland A."/>
            <person name="Lucas S."/>
            <person name="Lapidus A."/>
            <person name="Barry K."/>
            <person name="Detter J.C."/>
            <person name="Glavina del Rio T."/>
            <person name="Hammon N."/>
            <person name="Israni S."/>
            <person name="Dalin E."/>
            <person name="Tice H."/>
            <person name="Pitluck S."/>
            <person name="Brettin T."/>
            <person name="Bruce D."/>
            <person name="Han C."/>
            <person name="Tapia R."/>
            <person name="Gilna P."/>
            <person name="Kiss H."/>
            <person name="Schmutz J."/>
            <person name="Larimer F."/>
            <person name="Land M."/>
            <person name="Hauser L."/>
            <person name="Kyrpides N."/>
            <person name="Lykidis A."/>
            <person name="Richardson P."/>
        </authorList>
    </citation>
    <scope>NUCLEOTIDE SEQUENCE [LARGE SCALE GENOMIC DNA]</scope>
    <source>
        <strain evidence="2">OS217 / ATCC BAA-1090 / DSM 15013</strain>
    </source>
</reference>
<evidence type="ECO:0000313" key="1">
    <source>
        <dbReference type="EMBL" id="ABE54030.1"/>
    </source>
</evidence>
<dbReference type="RefSeq" id="WP_011495195.1">
    <property type="nucleotide sequence ID" value="NC_007954.1"/>
</dbReference>
<evidence type="ECO:0008006" key="3">
    <source>
        <dbReference type="Google" id="ProtNLM"/>
    </source>
</evidence>
<evidence type="ECO:0000313" key="2">
    <source>
        <dbReference type="Proteomes" id="UP000001982"/>
    </source>
</evidence>
<proteinExistence type="predicted"/>
<accession>Q12R96</accession>
<dbReference type="EMBL" id="CP000302">
    <property type="protein sequence ID" value="ABE54030.1"/>
    <property type="molecule type" value="Genomic_DNA"/>
</dbReference>
<sequence length="166" mass="18871">MSKNTGLNAIEIHYLRLSLGLTVEQVAEITKASTDDVLAWETGEQQAPDLAQKKLLDIDDIIEMQVLNTTDGIEELFKKEPKRRLAFVVYPTQALYTQYNPEFLSSLPLTELYNTAAWRIKKECKLVLEVDVSLVALDAEAYKRYRADNGMSESRESRAKWAATQL</sequence>
<protein>
    <recommendedName>
        <fullName evidence="3">DUF4447 domain-containing protein</fullName>
    </recommendedName>
</protein>
<dbReference type="AlphaFoldDB" id="Q12R96"/>
<dbReference type="STRING" id="318161.Sden_0740"/>
<dbReference type="GO" id="GO:0003677">
    <property type="term" value="F:DNA binding"/>
    <property type="evidence" value="ECO:0007669"/>
    <property type="project" value="InterPro"/>
</dbReference>
<dbReference type="OrthoDB" id="6269805at2"/>
<dbReference type="Gene3D" id="1.10.3100.10">
    <property type="entry name" value="Putative cytoplasmic protein"/>
    <property type="match status" value="1"/>
</dbReference>
<gene>
    <name evidence="1" type="ordered locus">Sden_0740</name>
</gene>
<keyword evidence="2" id="KW-1185">Reference proteome</keyword>
<dbReference type="SUPFAM" id="SSF47413">
    <property type="entry name" value="lambda repressor-like DNA-binding domains"/>
    <property type="match status" value="1"/>
</dbReference>
<dbReference type="Pfam" id="PF14590">
    <property type="entry name" value="DUF4447"/>
    <property type="match status" value="1"/>
</dbReference>
<dbReference type="InterPro" id="IPR027910">
    <property type="entry name" value="YdiL_sf"/>
</dbReference>
<dbReference type="InterPro" id="IPR027909">
    <property type="entry name" value="DUF4447"/>
</dbReference>
<dbReference type="InterPro" id="IPR010982">
    <property type="entry name" value="Lambda_DNA-bd_dom_sf"/>
</dbReference>
<dbReference type="HOGENOM" id="CLU_1601571_0_0_6"/>
<dbReference type="eggNOG" id="ENOG50304GT">
    <property type="taxonomic scope" value="Bacteria"/>
</dbReference>
<name>Q12R96_SHEDO</name>
<dbReference type="KEGG" id="sdn:Sden_0740"/>